<comment type="caution">
    <text evidence="1">The sequence shown here is derived from an EMBL/GenBank/DDBJ whole genome shotgun (WGS) entry which is preliminary data.</text>
</comment>
<dbReference type="Proteomes" id="UP000017404">
    <property type="component" value="Unassembled WGS sequence"/>
</dbReference>
<evidence type="ECO:0000313" key="1">
    <source>
        <dbReference type="EMBL" id="ESK56316.1"/>
    </source>
</evidence>
<dbReference type="AlphaFoldDB" id="V2V652"/>
<dbReference type="EMBL" id="AYEV01000009">
    <property type="protein sequence ID" value="ESK56316.1"/>
    <property type="molecule type" value="Genomic_DNA"/>
</dbReference>
<name>V2V652_9GAMM</name>
<reference evidence="1 2" key="1">
    <citation type="submission" date="2013-10" db="EMBL/GenBank/DDBJ databases">
        <title>The Genome Sequence of Acinetobacter tjernbergiae CIP107465.</title>
        <authorList>
            <consortium name="The Broad Institute Genomics Platform"/>
            <consortium name="The Broad Institute Genome Sequencing Center for Infectious Disease"/>
            <person name="Cerqueira G."/>
            <person name="Feldgarden M."/>
            <person name="Courvalin P."/>
            <person name="Grillot-Courvalin C."/>
            <person name="Clermont D."/>
            <person name="Rocha E."/>
            <person name="Yoon E.-J."/>
            <person name="Nemec A."/>
            <person name="Young S.K."/>
            <person name="Zeng Q."/>
            <person name="Gargeya S."/>
            <person name="Fitzgerald M."/>
            <person name="Abouelleil A."/>
            <person name="Alvarado L."/>
            <person name="Berlin A.M."/>
            <person name="Chapman S.B."/>
            <person name="Gainer-Dewar J."/>
            <person name="Goldberg J."/>
            <person name="Gnerre S."/>
            <person name="Griggs A."/>
            <person name="Gujja S."/>
            <person name="Hansen M."/>
            <person name="Howarth C."/>
            <person name="Imamovic A."/>
            <person name="Ireland A."/>
            <person name="Larimer J."/>
            <person name="McCowan C."/>
            <person name="Murphy C."/>
            <person name="Pearson M."/>
            <person name="Poon T.W."/>
            <person name="Priest M."/>
            <person name="Roberts A."/>
            <person name="Saif S."/>
            <person name="Shea T."/>
            <person name="Sykes S."/>
            <person name="Wortman J."/>
            <person name="Nusbaum C."/>
            <person name="Birren B."/>
        </authorList>
    </citation>
    <scope>NUCLEOTIDE SEQUENCE [LARGE SCALE GENOMIC DNA]</scope>
    <source>
        <strain evidence="1 2">CIP 107465</strain>
    </source>
</reference>
<dbReference type="eggNOG" id="ENOG5032A03">
    <property type="taxonomic scope" value="Bacteria"/>
</dbReference>
<protein>
    <submittedName>
        <fullName evidence="1">Uncharacterized protein</fullName>
    </submittedName>
</protein>
<gene>
    <name evidence="1" type="ORF">F990_01082</name>
</gene>
<dbReference type="OrthoDB" id="9893073at2"/>
<dbReference type="RefSeq" id="WP_018678985.1">
    <property type="nucleotide sequence ID" value="NZ_AYEV01000009.1"/>
</dbReference>
<accession>V2V652</accession>
<proteinExistence type="predicted"/>
<organism evidence="1 2">
    <name type="scientific">Acinetobacter tjernbergiae DSM 14971 = CIP 107465</name>
    <dbReference type="NCBI Taxonomy" id="1120928"/>
    <lineage>
        <taxon>Bacteria</taxon>
        <taxon>Pseudomonadati</taxon>
        <taxon>Pseudomonadota</taxon>
        <taxon>Gammaproteobacteria</taxon>
        <taxon>Moraxellales</taxon>
        <taxon>Moraxellaceae</taxon>
        <taxon>Acinetobacter</taxon>
    </lineage>
</organism>
<sequence>MPIADILLTIKPDLNQTQIQQFEDGLILLKNQWNQSDIDAINSEVFKQEVCQQFDKLLINLGYDEFDPDATEPLVHCLYLVSDYKNLIEYIVLAYRQLCDEDVLGQVYELMLDEMCDRFDE</sequence>
<evidence type="ECO:0000313" key="2">
    <source>
        <dbReference type="Proteomes" id="UP000017404"/>
    </source>
</evidence>
<keyword evidence="2" id="KW-1185">Reference proteome</keyword>
<dbReference type="STRING" id="202955.GCA_000759995_01093"/>
<dbReference type="PATRIC" id="fig|1120928.5.peg.1110"/>